<accession>W6UA29</accession>
<gene>
    <name evidence="1" type="ORF">EGR_07764</name>
</gene>
<evidence type="ECO:0000313" key="2">
    <source>
        <dbReference type="Proteomes" id="UP000019149"/>
    </source>
</evidence>
<dbReference type="GeneID" id="36343479"/>
<proteinExistence type="predicted"/>
<organism evidence="1 2">
    <name type="scientific">Echinococcus granulosus</name>
    <name type="common">Hydatid tapeworm</name>
    <dbReference type="NCBI Taxonomy" id="6210"/>
    <lineage>
        <taxon>Eukaryota</taxon>
        <taxon>Metazoa</taxon>
        <taxon>Spiralia</taxon>
        <taxon>Lophotrochozoa</taxon>
        <taxon>Platyhelminthes</taxon>
        <taxon>Cestoda</taxon>
        <taxon>Eucestoda</taxon>
        <taxon>Cyclophyllidea</taxon>
        <taxon>Taeniidae</taxon>
        <taxon>Echinococcus</taxon>
        <taxon>Echinococcus granulosus group</taxon>
    </lineage>
</organism>
<keyword evidence="2" id="KW-1185">Reference proteome</keyword>
<name>W6UA29_ECHGR</name>
<dbReference type="EMBL" id="APAU02000086">
    <property type="protein sequence ID" value="EUB57371.1"/>
    <property type="molecule type" value="Genomic_DNA"/>
</dbReference>
<protein>
    <submittedName>
        <fullName evidence="1">Uncharacterized protein</fullName>
    </submittedName>
</protein>
<dbReference type="CTD" id="36343479"/>
<sequence length="139" mass="15167">MEAVKMLEAGLEVSADSEELEELKAKTMYFQSTMAAKEEERQNAVKERYGTLPDDVKHFAVVATGGAPKCTVAEVSLDHMLCLVKEFISNGFASLDKRLILNAIATTTNSCIYRLSPQALSKALSAFHQIVISLPSSIL</sequence>
<comment type="caution">
    <text evidence="1">The sequence shown here is derived from an EMBL/GenBank/DDBJ whole genome shotgun (WGS) entry which is preliminary data.</text>
</comment>
<evidence type="ECO:0000313" key="1">
    <source>
        <dbReference type="EMBL" id="EUB57371.1"/>
    </source>
</evidence>
<dbReference type="RefSeq" id="XP_024348567.1">
    <property type="nucleotide sequence ID" value="XM_024497013.1"/>
</dbReference>
<dbReference type="AlphaFoldDB" id="W6UA29"/>
<reference evidence="1 2" key="1">
    <citation type="journal article" date="2013" name="Nat. Genet.">
        <title>The genome of the hydatid tapeworm Echinococcus granulosus.</title>
        <authorList>
            <person name="Zheng H."/>
            <person name="Zhang W."/>
            <person name="Zhang L."/>
            <person name="Zhang Z."/>
            <person name="Li J."/>
            <person name="Lu G."/>
            <person name="Zhu Y."/>
            <person name="Wang Y."/>
            <person name="Huang Y."/>
            <person name="Liu J."/>
            <person name="Kang H."/>
            <person name="Chen J."/>
            <person name="Wang L."/>
            <person name="Chen A."/>
            <person name="Yu S."/>
            <person name="Gao Z."/>
            <person name="Jin L."/>
            <person name="Gu W."/>
            <person name="Wang Z."/>
            <person name="Zhao L."/>
            <person name="Shi B."/>
            <person name="Wen H."/>
            <person name="Lin R."/>
            <person name="Jones M.K."/>
            <person name="Brejova B."/>
            <person name="Vinar T."/>
            <person name="Zhao G."/>
            <person name="McManus D.P."/>
            <person name="Chen Z."/>
            <person name="Zhou Y."/>
            <person name="Wang S."/>
        </authorList>
    </citation>
    <scope>NUCLEOTIDE SEQUENCE [LARGE SCALE GENOMIC DNA]</scope>
</reference>
<dbReference type="KEGG" id="egl:EGR_07764"/>
<dbReference type="Proteomes" id="UP000019149">
    <property type="component" value="Unassembled WGS sequence"/>
</dbReference>